<evidence type="ECO:0000256" key="1">
    <source>
        <dbReference type="SAM" id="Phobius"/>
    </source>
</evidence>
<evidence type="ECO:0000313" key="4">
    <source>
        <dbReference type="Proteomes" id="UP001285835"/>
    </source>
</evidence>
<dbReference type="PANTHER" id="PTHR33121">
    <property type="entry name" value="CYCLIC DI-GMP PHOSPHODIESTERASE PDEF"/>
    <property type="match status" value="1"/>
</dbReference>
<dbReference type="PANTHER" id="PTHR33121:SF56">
    <property type="entry name" value="SIGNALLING PROTEIN WITH EAL AND C2 DOMAINS"/>
    <property type="match status" value="1"/>
</dbReference>
<dbReference type="InterPro" id="IPR035919">
    <property type="entry name" value="EAL_sf"/>
</dbReference>
<dbReference type="AlphaFoldDB" id="A0AAP6GBE3"/>
<dbReference type="Gene3D" id="3.20.20.450">
    <property type="entry name" value="EAL domain"/>
    <property type="match status" value="1"/>
</dbReference>
<proteinExistence type="predicted"/>
<name>A0AAP6GBE3_AERME</name>
<dbReference type="EMBL" id="JAWZXF010000007">
    <property type="protein sequence ID" value="MDX7921724.1"/>
    <property type="molecule type" value="Genomic_DNA"/>
</dbReference>
<dbReference type="SUPFAM" id="SSF141868">
    <property type="entry name" value="EAL domain-like"/>
    <property type="match status" value="1"/>
</dbReference>
<dbReference type="RefSeq" id="WP_319916749.1">
    <property type="nucleotide sequence ID" value="NZ_JAWZXF010000007.1"/>
</dbReference>
<dbReference type="InterPro" id="IPR001633">
    <property type="entry name" value="EAL_dom"/>
</dbReference>
<evidence type="ECO:0000313" key="3">
    <source>
        <dbReference type="EMBL" id="MDX7921724.1"/>
    </source>
</evidence>
<keyword evidence="1" id="KW-0812">Transmembrane</keyword>
<dbReference type="PROSITE" id="PS50883">
    <property type="entry name" value="EAL"/>
    <property type="match status" value="1"/>
</dbReference>
<reference evidence="3" key="1">
    <citation type="submission" date="2023-11" db="EMBL/GenBank/DDBJ databases">
        <title>WGS of Aeromonas in Northern Israel.</title>
        <authorList>
            <person name="Hershko Y."/>
        </authorList>
    </citation>
    <scope>NUCLEOTIDE SEQUENCE</scope>
    <source>
        <strain evidence="3">02297</strain>
    </source>
</reference>
<dbReference type="CDD" id="cd01948">
    <property type="entry name" value="EAL"/>
    <property type="match status" value="1"/>
</dbReference>
<sequence length="509" mass="57588">MRRASPFWISLLLLCLPVLASLPLSQLLGNPLAHHLLQEKKAQIEAALAERHDELDQSIRAQLSSFAFDCGPADMALLRDPRFYSRHIRLQGLILASGGGCSSLGEDLPLATVSLPPYPEPEQFGLAATQARFNTEQELVAYFRQGGNIAYWVLNNSWSHDLLQSPCPGCFYFEFGQQHSDGITQPFSRGDSAIKKDKSSQSLSFFTPDTHIRQTLWAGKALEEYAKRQARHYGLLYGGALGLLLVAAYWVLRNYRRSLKGLLQAALVRREFIPFYQPIVDSRSKKVVGFEALLRWQRGRELVPPGTFIDYAEEQGLILPMTEQLLERVIADLPWLEPTQWVSVNIVAAHLEQPHLRPLLQRHDWPSPARLTFELTERKPITDIKAAMGEIALLQEKGYHFKLDDFGTGYGGFAYLQRLGIRQIKIDKMFVDTIGTDDLKRSVLDATIAFGHESGMEMIAEGVETQEQVDYLHRHGVHLIQGYVYARPMALTKLKIWLLAWRQSQPSGQ</sequence>
<comment type="caution">
    <text evidence="3">The sequence shown here is derived from an EMBL/GenBank/DDBJ whole genome shotgun (WGS) entry which is preliminary data.</text>
</comment>
<keyword evidence="1" id="KW-1133">Transmembrane helix</keyword>
<evidence type="ECO:0000259" key="2">
    <source>
        <dbReference type="PROSITE" id="PS50883"/>
    </source>
</evidence>
<keyword evidence="1" id="KW-0472">Membrane</keyword>
<dbReference type="Proteomes" id="UP001285835">
    <property type="component" value="Unassembled WGS sequence"/>
</dbReference>
<dbReference type="InterPro" id="IPR050706">
    <property type="entry name" value="Cyclic-di-GMP_PDE-like"/>
</dbReference>
<protein>
    <submittedName>
        <fullName evidence="3">EAL domain-containing protein</fullName>
    </submittedName>
</protein>
<dbReference type="SMART" id="SM00052">
    <property type="entry name" value="EAL"/>
    <property type="match status" value="1"/>
</dbReference>
<gene>
    <name evidence="3" type="ORF">SJS82_07235</name>
</gene>
<dbReference type="GO" id="GO:0071111">
    <property type="term" value="F:cyclic-guanylate-specific phosphodiesterase activity"/>
    <property type="evidence" value="ECO:0007669"/>
    <property type="project" value="InterPro"/>
</dbReference>
<dbReference type="Pfam" id="PF00563">
    <property type="entry name" value="EAL"/>
    <property type="match status" value="1"/>
</dbReference>
<feature type="transmembrane region" description="Helical" evidence="1">
    <location>
        <begin position="233"/>
        <end position="252"/>
    </location>
</feature>
<organism evidence="3 4">
    <name type="scientific">Aeromonas media</name>
    <dbReference type="NCBI Taxonomy" id="651"/>
    <lineage>
        <taxon>Bacteria</taxon>
        <taxon>Pseudomonadati</taxon>
        <taxon>Pseudomonadota</taxon>
        <taxon>Gammaproteobacteria</taxon>
        <taxon>Aeromonadales</taxon>
        <taxon>Aeromonadaceae</taxon>
        <taxon>Aeromonas</taxon>
    </lineage>
</organism>
<feature type="domain" description="EAL" evidence="2">
    <location>
        <begin position="256"/>
        <end position="502"/>
    </location>
</feature>
<accession>A0AAP6GBE3</accession>